<feature type="compositionally biased region" description="Basic and acidic residues" evidence="5">
    <location>
        <begin position="941"/>
        <end position="956"/>
    </location>
</feature>
<keyword evidence="2 4" id="KW-0863">Zinc-finger</keyword>
<evidence type="ECO:0000259" key="6">
    <source>
        <dbReference type="PROSITE" id="PS50865"/>
    </source>
</evidence>
<protein>
    <recommendedName>
        <fullName evidence="6">MYND-type domain-containing protein</fullName>
    </recommendedName>
</protein>
<keyword evidence="1" id="KW-0479">Metal-binding</keyword>
<evidence type="ECO:0000256" key="5">
    <source>
        <dbReference type="SAM" id="MobiDB-lite"/>
    </source>
</evidence>
<evidence type="ECO:0000313" key="8">
    <source>
        <dbReference type="Proteomes" id="UP000813444"/>
    </source>
</evidence>
<feature type="compositionally biased region" description="Low complexity" evidence="5">
    <location>
        <begin position="904"/>
        <end position="915"/>
    </location>
</feature>
<evidence type="ECO:0000256" key="1">
    <source>
        <dbReference type="ARBA" id="ARBA00022723"/>
    </source>
</evidence>
<dbReference type="Pfam" id="PF14737">
    <property type="entry name" value="DUF4470"/>
    <property type="match status" value="1"/>
</dbReference>
<feature type="compositionally biased region" description="Basic and acidic residues" evidence="5">
    <location>
        <begin position="1079"/>
        <end position="1098"/>
    </location>
</feature>
<keyword evidence="3" id="KW-0862">Zinc</keyword>
<dbReference type="OrthoDB" id="5282002at2759"/>
<evidence type="ECO:0000256" key="2">
    <source>
        <dbReference type="ARBA" id="ARBA00022771"/>
    </source>
</evidence>
<feature type="compositionally biased region" description="Basic and acidic residues" evidence="5">
    <location>
        <begin position="739"/>
        <end position="751"/>
    </location>
</feature>
<evidence type="ECO:0000256" key="3">
    <source>
        <dbReference type="ARBA" id="ARBA00022833"/>
    </source>
</evidence>
<dbReference type="EMBL" id="JAGPNK010000016">
    <property type="protein sequence ID" value="KAH7308116.1"/>
    <property type="molecule type" value="Genomic_DNA"/>
</dbReference>
<feature type="compositionally biased region" description="Basic and acidic residues" evidence="5">
    <location>
        <begin position="1017"/>
        <end position="1038"/>
    </location>
</feature>
<dbReference type="AlphaFoldDB" id="A0A8K0SLI0"/>
<dbReference type="Pfam" id="PF01753">
    <property type="entry name" value="zf-MYND"/>
    <property type="match status" value="1"/>
</dbReference>
<gene>
    <name evidence="7" type="ORF">B0I35DRAFT_483397</name>
</gene>
<feature type="compositionally biased region" description="Basic residues" evidence="5">
    <location>
        <begin position="696"/>
        <end position="708"/>
    </location>
</feature>
<organism evidence="7 8">
    <name type="scientific">Stachybotrys elegans</name>
    <dbReference type="NCBI Taxonomy" id="80388"/>
    <lineage>
        <taxon>Eukaryota</taxon>
        <taxon>Fungi</taxon>
        <taxon>Dikarya</taxon>
        <taxon>Ascomycota</taxon>
        <taxon>Pezizomycotina</taxon>
        <taxon>Sordariomycetes</taxon>
        <taxon>Hypocreomycetidae</taxon>
        <taxon>Hypocreales</taxon>
        <taxon>Stachybotryaceae</taxon>
        <taxon>Stachybotrys</taxon>
    </lineage>
</organism>
<dbReference type="SUPFAM" id="SSF144232">
    <property type="entry name" value="HIT/MYND zinc finger-like"/>
    <property type="match status" value="1"/>
</dbReference>
<feature type="compositionally biased region" description="Basic and acidic residues" evidence="5">
    <location>
        <begin position="1050"/>
        <end position="1062"/>
    </location>
</feature>
<evidence type="ECO:0000313" key="7">
    <source>
        <dbReference type="EMBL" id="KAH7308116.1"/>
    </source>
</evidence>
<feature type="compositionally biased region" description="Basic and acidic residues" evidence="5">
    <location>
        <begin position="783"/>
        <end position="794"/>
    </location>
</feature>
<keyword evidence="8" id="KW-1185">Reference proteome</keyword>
<feature type="compositionally biased region" description="Basic and acidic residues" evidence="5">
    <location>
        <begin position="823"/>
        <end position="833"/>
    </location>
</feature>
<feature type="compositionally biased region" description="Polar residues" evidence="5">
    <location>
        <begin position="834"/>
        <end position="872"/>
    </location>
</feature>
<dbReference type="Gene3D" id="6.10.140.2220">
    <property type="match status" value="1"/>
</dbReference>
<sequence>MSGSPAAGGAPPTYSPLGNSLWVTQFDEHEYANYLGPICPGMGIFDEPHCANFPRVPCKGCYLIAYCSEQCKEAHWGYHKPECVGANRPQPPFDTRKQTSLSEAGVIDSKYWGRYPATDILNLEKNEGLHFNGQLRVLLSDDFGLRHLIYSIAKMKPESNPVLDVTITESRPSAKLARTIFALMLLGDPEGDAYEIADAVIHLWYSSRIPKRAFEIIQMSAYDPVTGLGEELEQSEMDVEGSKHRFTASWEDKVPMLQVSLRHQGWRDLFAHARPSSLDDSIAERLREKDLLDTQPPWARTVALFPPARLAGACRWFSDGLLLPWAHPRTGKEILNPILFSERHLFPVNASQEPLTEWPMELLDYDHPAANDVYGKMYFWLRDLLVSFMAKARTMRINIFVTDQHIVDLPVKLTNNNNEYNRWFDRIELGENWIGNPLQAALAATCLLRHEDENPYATFLAADTYCVVVFDSIPSDRDAELSLFTTKAGTILDEYAPPVGPNGVEDNHQNRMRRLMGLVAWRNWDRIADRYFDTEARFKYPRAMLSGELALRPPTNEQLQDQSSVREGIGLSLRAKQTVVRRWPNRLVHSKTDKPSLRDFKRWIAWPHIPFRWIEWRKSQDVNYKDWLKWWVYGKQRPHWGQVPLACDSPKPEESRDPKADANNRAESDRNKSDQADTERVETTKAEVEEPAASSGKKKKNKKKKKGKDKVPASVEEGTEAKTVTDDKATNDGTINAKAAEEQITDGKVEDAAAETTSMAEKQETSQATLDTAIPSPRPSPVPEDHSKTAKEEGGAAETKTPMGEQDVVDVESVGVSSESTLDFDRGASDVNERAQTPISDIKGNSQARTPNSTLSPSSQKPPSASESQQGVDETVAEPESNLDCTNETEDSTLTPKDLKDAGEVAAAPVAPKPDAMNEVVSKGKGKASPVEETPPNSDSMPKDKGKQKEADKELGVTEPTIERAMQLKPCLRFRRSRDAQAEQDQFESGPSRPTPVRTTKPATHPPIPSYQIWTRARQEAMEEAQRHWGRDAGKSWEDIFEEEQEEAEQQERERKKQEGFDAWKTVVTRKQKGSGKGPGREEAGKGKGKGKEIVRWR</sequence>
<feature type="domain" description="MYND-type" evidence="6">
    <location>
        <begin position="39"/>
        <end position="83"/>
    </location>
</feature>
<feature type="compositionally biased region" description="Polar residues" evidence="5">
    <location>
        <begin position="755"/>
        <end position="770"/>
    </location>
</feature>
<feature type="compositionally biased region" description="Acidic residues" evidence="5">
    <location>
        <begin position="1039"/>
        <end position="1049"/>
    </location>
</feature>
<feature type="compositionally biased region" description="Low complexity" evidence="5">
    <location>
        <begin position="811"/>
        <end position="820"/>
    </location>
</feature>
<accession>A0A8K0SLI0</accession>
<name>A0A8K0SLI0_9HYPO</name>
<feature type="region of interest" description="Disordered" evidence="5">
    <location>
        <begin position="641"/>
        <end position="1098"/>
    </location>
</feature>
<comment type="caution">
    <text evidence="7">The sequence shown here is derived from an EMBL/GenBank/DDBJ whole genome shotgun (WGS) entry which is preliminary data.</text>
</comment>
<dbReference type="GO" id="GO:0008270">
    <property type="term" value="F:zinc ion binding"/>
    <property type="evidence" value="ECO:0007669"/>
    <property type="project" value="UniProtKB-KW"/>
</dbReference>
<dbReference type="PROSITE" id="PS50865">
    <property type="entry name" value="ZF_MYND_2"/>
    <property type="match status" value="1"/>
</dbReference>
<proteinExistence type="predicted"/>
<feature type="compositionally biased region" description="Basic and acidic residues" evidence="5">
    <location>
        <begin position="650"/>
        <end position="688"/>
    </location>
</feature>
<evidence type="ECO:0000256" key="4">
    <source>
        <dbReference type="PROSITE-ProRule" id="PRU00134"/>
    </source>
</evidence>
<dbReference type="InterPro" id="IPR002893">
    <property type="entry name" value="Znf_MYND"/>
</dbReference>
<feature type="compositionally biased region" description="Basic and acidic residues" evidence="5">
    <location>
        <begin position="719"/>
        <end position="730"/>
    </location>
</feature>
<dbReference type="InterPro" id="IPR027974">
    <property type="entry name" value="DUF4470"/>
</dbReference>
<dbReference type="Proteomes" id="UP000813444">
    <property type="component" value="Unassembled WGS sequence"/>
</dbReference>
<reference evidence="7" key="1">
    <citation type="journal article" date="2021" name="Nat. Commun.">
        <title>Genetic determinants of endophytism in the Arabidopsis root mycobiome.</title>
        <authorList>
            <person name="Mesny F."/>
            <person name="Miyauchi S."/>
            <person name="Thiergart T."/>
            <person name="Pickel B."/>
            <person name="Atanasova L."/>
            <person name="Karlsson M."/>
            <person name="Huettel B."/>
            <person name="Barry K.W."/>
            <person name="Haridas S."/>
            <person name="Chen C."/>
            <person name="Bauer D."/>
            <person name="Andreopoulos W."/>
            <person name="Pangilinan J."/>
            <person name="LaButti K."/>
            <person name="Riley R."/>
            <person name="Lipzen A."/>
            <person name="Clum A."/>
            <person name="Drula E."/>
            <person name="Henrissat B."/>
            <person name="Kohler A."/>
            <person name="Grigoriev I.V."/>
            <person name="Martin F.M."/>
            <person name="Hacquard S."/>
        </authorList>
    </citation>
    <scope>NUCLEOTIDE SEQUENCE</scope>
    <source>
        <strain evidence="7">MPI-CAGE-CH-0235</strain>
    </source>
</reference>